<protein>
    <submittedName>
        <fullName evidence="1">Uncharacterized protein</fullName>
    </submittedName>
</protein>
<dbReference type="EMBL" id="JAKVPQ010000011">
    <property type="protein sequence ID" value="MCH4286142.1"/>
    <property type="molecule type" value="Genomic_DNA"/>
</dbReference>
<proteinExistence type="predicted"/>
<dbReference type="Proteomes" id="UP001202402">
    <property type="component" value="Unassembled WGS sequence"/>
</dbReference>
<dbReference type="RefSeq" id="WP_117453151.1">
    <property type="nucleotide sequence ID" value="NZ_JAKVPQ010000011.1"/>
</dbReference>
<accession>A0ABS9R914</accession>
<keyword evidence="2" id="KW-1185">Reference proteome</keyword>
<evidence type="ECO:0000313" key="1">
    <source>
        <dbReference type="EMBL" id="MCH4286142.1"/>
    </source>
</evidence>
<comment type="caution">
    <text evidence="1">The sequence shown here is derived from an EMBL/GenBank/DDBJ whole genome shotgun (WGS) entry which is preliminary data.</text>
</comment>
<evidence type="ECO:0000313" key="2">
    <source>
        <dbReference type="Proteomes" id="UP001202402"/>
    </source>
</evidence>
<organism evidence="1 2">
    <name type="scientific">Amedibacillus hominis</name>
    <dbReference type="NCBI Taxonomy" id="2897776"/>
    <lineage>
        <taxon>Bacteria</taxon>
        <taxon>Bacillati</taxon>
        <taxon>Bacillota</taxon>
        <taxon>Erysipelotrichia</taxon>
        <taxon>Erysipelotrichales</taxon>
        <taxon>Erysipelotrichaceae</taxon>
        <taxon>Amedibacillus</taxon>
    </lineage>
</organism>
<sequence length="67" mass="8130">MQKLTPSNVNQIYTYQRQLNQIQQYLQRMEQDVHTSVSSMELPYVKQHIAKMKKNIQEQRYICETLL</sequence>
<name>A0ABS9R914_9FIRM</name>
<reference evidence="1 2" key="1">
    <citation type="submission" date="2022-02" db="EMBL/GenBank/DDBJ databases">
        <title>Genome of Erysipelotrichaceae sp. nov. NSJ-176 isolated from human feces.</title>
        <authorList>
            <person name="Abdugheni R."/>
        </authorList>
    </citation>
    <scope>NUCLEOTIDE SEQUENCE [LARGE SCALE GENOMIC DNA]</scope>
    <source>
        <strain evidence="1 2">NSJ-176</strain>
    </source>
</reference>
<gene>
    <name evidence="1" type="ORF">LQE99_13530</name>
</gene>